<accession>A0A7W9NFM0</accession>
<dbReference type="AlphaFoldDB" id="A0A7W9NFM0"/>
<protein>
    <submittedName>
        <fullName evidence="1">Uncharacterized protein</fullName>
    </submittedName>
</protein>
<keyword evidence="2" id="KW-1185">Reference proteome</keyword>
<reference evidence="1 2" key="1">
    <citation type="submission" date="2020-08" db="EMBL/GenBank/DDBJ databases">
        <title>Sequencing the genomes of 1000 actinobacteria strains.</title>
        <authorList>
            <person name="Klenk H.-P."/>
        </authorList>
    </citation>
    <scope>NUCLEOTIDE SEQUENCE [LARGE SCALE GENOMIC DNA]</scope>
    <source>
        <strain evidence="1 2">DSM 43851</strain>
    </source>
</reference>
<proteinExistence type="predicted"/>
<name>A0A7W9NFM0_9PSEU</name>
<dbReference type="Proteomes" id="UP000585638">
    <property type="component" value="Unassembled WGS sequence"/>
</dbReference>
<evidence type="ECO:0000313" key="1">
    <source>
        <dbReference type="EMBL" id="MBB5890664.1"/>
    </source>
</evidence>
<dbReference type="EMBL" id="JACHIR010000001">
    <property type="protein sequence ID" value="MBB5890664.1"/>
    <property type="molecule type" value="Genomic_DNA"/>
</dbReference>
<gene>
    <name evidence="1" type="ORF">BJ998_001860</name>
</gene>
<organism evidence="1 2">
    <name type="scientific">Kutzneria kofuensis</name>
    <dbReference type="NCBI Taxonomy" id="103725"/>
    <lineage>
        <taxon>Bacteria</taxon>
        <taxon>Bacillati</taxon>
        <taxon>Actinomycetota</taxon>
        <taxon>Actinomycetes</taxon>
        <taxon>Pseudonocardiales</taxon>
        <taxon>Pseudonocardiaceae</taxon>
        <taxon>Kutzneria</taxon>
    </lineage>
</organism>
<dbReference type="RefSeq" id="WP_184860254.1">
    <property type="nucleotide sequence ID" value="NZ_BAAAWY010000042.1"/>
</dbReference>
<evidence type="ECO:0000313" key="2">
    <source>
        <dbReference type="Proteomes" id="UP000585638"/>
    </source>
</evidence>
<comment type="caution">
    <text evidence="1">The sequence shown here is derived from an EMBL/GenBank/DDBJ whole genome shotgun (WGS) entry which is preliminary data.</text>
</comment>
<sequence length="140" mass="15536">MLKNIPAILDGYRLMIVEAPEMKMRKTKENGREILVPDTIFGTDDPKYTVTLFCKKRASADGYRQKGEEIKVTLTSDPGSEFEEGQYVSLRNLTVSITAMPHRNARRDTGTEDAIGYVGWSFTAEGLAPESPHLASRPAA</sequence>